<evidence type="ECO:0000256" key="6">
    <source>
        <dbReference type="ARBA" id="ARBA00022989"/>
    </source>
</evidence>
<evidence type="ECO:0000256" key="4">
    <source>
        <dbReference type="ARBA" id="ARBA00022475"/>
    </source>
</evidence>
<organism evidence="10 12">
    <name type="scientific">Mumia zhuanghuii</name>
    <dbReference type="NCBI Taxonomy" id="2585211"/>
    <lineage>
        <taxon>Bacteria</taxon>
        <taxon>Bacillati</taxon>
        <taxon>Actinomycetota</taxon>
        <taxon>Actinomycetes</taxon>
        <taxon>Propionibacteriales</taxon>
        <taxon>Nocardioidaceae</taxon>
        <taxon>Mumia</taxon>
    </lineage>
</organism>
<feature type="domain" description="EamA" evidence="9">
    <location>
        <begin position="12"/>
        <end position="144"/>
    </location>
</feature>
<feature type="transmembrane region" description="Helical" evidence="8">
    <location>
        <begin position="12"/>
        <end position="30"/>
    </location>
</feature>
<evidence type="ECO:0000313" key="10">
    <source>
        <dbReference type="EMBL" id="TNC24764.1"/>
    </source>
</evidence>
<evidence type="ECO:0000313" key="12">
    <source>
        <dbReference type="Proteomes" id="UP000306740"/>
    </source>
</evidence>
<comment type="caution">
    <text evidence="10">The sequence shown here is derived from an EMBL/GenBank/DDBJ whole genome shotgun (WGS) entry which is preliminary data.</text>
</comment>
<comment type="similarity">
    <text evidence="2">Belongs to the EamA transporter family.</text>
</comment>
<evidence type="ECO:0000256" key="2">
    <source>
        <dbReference type="ARBA" id="ARBA00007362"/>
    </source>
</evidence>
<reference evidence="10 12" key="1">
    <citation type="submission" date="2019-05" db="EMBL/GenBank/DDBJ databases">
        <title>Mumia sp. nov., isolated from the intestinal contents of plateau pika (Ochotona curzoniae) in the Qinghai-Tibet plateau of China.</title>
        <authorList>
            <person name="Tian Z."/>
        </authorList>
    </citation>
    <scope>NUCLEOTIDE SEQUENCE [LARGE SCALE GENOMIC DNA]</scope>
    <source>
        <strain evidence="12">527</strain>
        <strain evidence="10">Z527</strain>
    </source>
</reference>
<proteinExistence type="inferred from homology"/>
<evidence type="ECO:0000313" key="11">
    <source>
        <dbReference type="EMBL" id="TNC45171.1"/>
    </source>
</evidence>
<gene>
    <name evidence="10" type="primary">rarD</name>
    <name evidence="11" type="ORF">FHE65_15235</name>
    <name evidence="10" type="ORF">FHE65_35210</name>
</gene>
<dbReference type="EMBL" id="VDFR01000069">
    <property type="protein sequence ID" value="TNC45171.1"/>
    <property type="molecule type" value="Genomic_DNA"/>
</dbReference>
<feature type="transmembrane region" description="Helical" evidence="8">
    <location>
        <begin position="154"/>
        <end position="170"/>
    </location>
</feature>
<sequence>MRTDRRSDSAEGLALGAGAYVLWGLFPLYWPLLEPASATEILAHRVVWSLVTVTLVLLAARRLRHARDVVRDRRRMPYVAVGGIVVALNWGTYIYAVNSGHVVESSLGYFINPLVTIAFGVVFLRERLRPVQWLALGLAAVAVVELTWEYGRVPYIALTLALTFAVYGLMKKKAGVGSVEGLALETATVAPVAIGYLVFLAVTGASTFGSDGLGHALLLASTGVVTAVPLLLFGAAATRLSLTALGLLQYLAPILQFAFGVLLFHEEMTTGRWLGFVLVWVALVIITVEAAHHRRSTLRAAAENVV</sequence>
<evidence type="ECO:0000256" key="7">
    <source>
        <dbReference type="ARBA" id="ARBA00023136"/>
    </source>
</evidence>
<name>A0A5C4M1G8_9ACTN</name>
<protein>
    <submittedName>
        <fullName evidence="10">EamA family transporter RarD</fullName>
    </submittedName>
</protein>
<dbReference type="GO" id="GO:0005886">
    <property type="term" value="C:plasma membrane"/>
    <property type="evidence" value="ECO:0007669"/>
    <property type="project" value="UniProtKB-SubCell"/>
</dbReference>
<feature type="transmembrane region" description="Helical" evidence="8">
    <location>
        <begin position="182"/>
        <end position="202"/>
    </location>
</feature>
<feature type="transmembrane region" description="Helical" evidence="8">
    <location>
        <begin position="131"/>
        <end position="148"/>
    </location>
</feature>
<dbReference type="SUPFAM" id="SSF103481">
    <property type="entry name" value="Multidrug resistance efflux transporter EmrE"/>
    <property type="match status" value="2"/>
</dbReference>
<evidence type="ECO:0000259" key="9">
    <source>
        <dbReference type="Pfam" id="PF00892"/>
    </source>
</evidence>
<feature type="domain" description="EamA" evidence="9">
    <location>
        <begin position="156"/>
        <end position="287"/>
    </location>
</feature>
<evidence type="ECO:0000256" key="5">
    <source>
        <dbReference type="ARBA" id="ARBA00022692"/>
    </source>
</evidence>
<keyword evidence="4" id="KW-1003">Cell membrane</keyword>
<dbReference type="RefSeq" id="WP_139106150.1">
    <property type="nucleotide sequence ID" value="NZ_VDFR01000069.1"/>
</dbReference>
<feature type="transmembrane region" description="Helical" evidence="8">
    <location>
        <begin position="75"/>
        <end position="95"/>
    </location>
</feature>
<dbReference type="Proteomes" id="UP000306740">
    <property type="component" value="Unassembled WGS sequence"/>
</dbReference>
<feature type="transmembrane region" description="Helical" evidence="8">
    <location>
        <begin position="107"/>
        <end position="124"/>
    </location>
</feature>
<feature type="transmembrane region" description="Helical" evidence="8">
    <location>
        <begin position="214"/>
        <end position="235"/>
    </location>
</feature>
<keyword evidence="3" id="KW-0813">Transport</keyword>
<feature type="transmembrane region" description="Helical" evidence="8">
    <location>
        <begin position="42"/>
        <end position="63"/>
    </location>
</feature>
<dbReference type="Pfam" id="PF00892">
    <property type="entry name" value="EamA"/>
    <property type="match status" value="2"/>
</dbReference>
<keyword evidence="6 8" id="KW-1133">Transmembrane helix</keyword>
<dbReference type="OrthoDB" id="369870at2"/>
<evidence type="ECO:0000256" key="3">
    <source>
        <dbReference type="ARBA" id="ARBA00022448"/>
    </source>
</evidence>
<feature type="transmembrane region" description="Helical" evidence="8">
    <location>
        <begin position="247"/>
        <end position="265"/>
    </location>
</feature>
<dbReference type="PANTHER" id="PTHR22911:SF137">
    <property type="entry name" value="SOLUTE CARRIER FAMILY 35 MEMBER G2-RELATED"/>
    <property type="match status" value="1"/>
</dbReference>
<dbReference type="InterPro" id="IPR037185">
    <property type="entry name" value="EmrE-like"/>
</dbReference>
<evidence type="ECO:0000256" key="8">
    <source>
        <dbReference type="SAM" id="Phobius"/>
    </source>
</evidence>
<comment type="subcellular location">
    <subcellularLocation>
        <location evidence="1">Cell membrane</location>
        <topology evidence="1">Multi-pass membrane protein</topology>
    </subcellularLocation>
</comment>
<evidence type="ECO:0000256" key="1">
    <source>
        <dbReference type="ARBA" id="ARBA00004651"/>
    </source>
</evidence>
<keyword evidence="7 8" id="KW-0472">Membrane</keyword>
<dbReference type="PANTHER" id="PTHR22911">
    <property type="entry name" value="ACYL-MALONYL CONDENSING ENZYME-RELATED"/>
    <property type="match status" value="1"/>
</dbReference>
<dbReference type="InterPro" id="IPR000620">
    <property type="entry name" value="EamA_dom"/>
</dbReference>
<accession>A0A5C4M1G8</accession>
<dbReference type="NCBIfam" id="TIGR00688">
    <property type="entry name" value="rarD"/>
    <property type="match status" value="1"/>
</dbReference>
<keyword evidence="5 8" id="KW-0812">Transmembrane</keyword>
<dbReference type="EMBL" id="VDFR01000257">
    <property type="protein sequence ID" value="TNC24764.1"/>
    <property type="molecule type" value="Genomic_DNA"/>
</dbReference>
<dbReference type="InterPro" id="IPR004626">
    <property type="entry name" value="RarD"/>
</dbReference>
<dbReference type="AlphaFoldDB" id="A0A5C4M1G8"/>
<feature type="transmembrane region" description="Helical" evidence="8">
    <location>
        <begin position="271"/>
        <end position="291"/>
    </location>
</feature>